<dbReference type="Proteomes" id="UP000272942">
    <property type="component" value="Unassembled WGS sequence"/>
</dbReference>
<evidence type="ECO:0000313" key="3">
    <source>
        <dbReference type="Proteomes" id="UP000272942"/>
    </source>
</evidence>
<protein>
    <submittedName>
        <fullName evidence="4">PH domain-containing protein</fullName>
    </submittedName>
</protein>
<evidence type="ECO:0000313" key="2">
    <source>
        <dbReference type="EMBL" id="VDP90479.1"/>
    </source>
</evidence>
<evidence type="ECO:0000256" key="1">
    <source>
        <dbReference type="SAM" id="MobiDB-lite"/>
    </source>
</evidence>
<reference evidence="4" key="1">
    <citation type="submission" date="2016-06" db="UniProtKB">
        <authorList>
            <consortium name="WormBaseParasite"/>
        </authorList>
    </citation>
    <scope>IDENTIFICATION</scope>
</reference>
<proteinExistence type="predicted"/>
<accession>A0A183B1X2</accession>
<dbReference type="PANTHER" id="PTHR33198">
    <property type="entry name" value="ANK_REP_REGION DOMAIN-CONTAINING PROTEIN-RELATED"/>
    <property type="match status" value="1"/>
</dbReference>
<feature type="region of interest" description="Disordered" evidence="1">
    <location>
        <begin position="171"/>
        <end position="196"/>
    </location>
</feature>
<name>A0A183B1X2_9TREM</name>
<sequence>MLETASPSEIEEWVERFELCCSIREGGAQNQSSLFLTVGGRDPYYLLKILAFPDAPAKLPYEALKSLLLNHLLPTEFQVHERAKFISLIRAEHVSCQDFILQLNQQASRCNYGDRLEEQLCDRIVAGINNLTLQRKLLEKKDLTFAEARKIREQHDDLMEATSSEAVTLFQRQKTRPNRPPVAKCTLKPQQDPSGNDRRINPYFSCGAYHLRSHYRLCNAKYHACGKTGHIRSVAIVHSQQLKMTQTLLFCLRPEFQCPIPVQRCDTTVRHNAQIHC</sequence>
<reference evidence="2 3" key="2">
    <citation type="submission" date="2018-11" db="EMBL/GenBank/DDBJ databases">
        <authorList>
            <consortium name="Pathogen Informatics"/>
        </authorList>
    </citation>
    <scope>NUCLEOTIDE SEQUENCE [LARGE SCALE GENOMIC DNA]</scope>
    <source>
        <strain evidence="2 3">Egypt</strain>
    </source>
</reference>
<dbReference type="OrthoDB" id="5971001at2759"/>
<evidence type="ECO:0000313" key="4">
    <source>
        <dbReference type="WBParaSite" id="ECPE_0001324601-mRNA-1"/>
    </source>
</evidence>
<dbReference type="EMBL" id="UZAN01054572">
    <property type="protein sequence ID" value="VDP90479.1"/>
    <property type="molecule type" value="Genomic_DNA"/>
</dbReference>
<organism evidence="4">
    <name type="scientific">Echinostoma caproni</name>
    <dbReference type="NCBI Taxonomy" id="27848"/>
    <lineage>
        <taxon>Eukaryota</taxon>
        <taxon>Metazoa</taxon>
        <taxon>Spiralia</taxon>
        <taxon>Lophotrochozoa</taxon>
        <taxon>Platyhelminthes</taxon>
        <taxon>Trematoda</taxon>
        <taxon>Digenea</taxon>
        <taxon>Plagiorchiida</taxon>
        <taxon>Echinostomata</taxon>
        <taxon>Echinostomatoidea</taxon>
        <taxon>Echinostomatidae</taxon>
        <taxon>Echinostoma</taxon>
    </lineage>
</organism>
<gene>
    <name evidence="2" type="ORF">ECPE_LOCUS13207</name>
</gene>
<dbReference type="AlphaFoldDB" id="A0A183B1X2"/>
<dbReference type="WBParaSite" id="ECPE_0001324601-mRNA-1">
    <property type="protein sequence ID" value="ECPE_0001324601-mRNA-1"/>
    <property type="gene ID" value="ECPE_0001324601"/>
</dbReference>
<keyword evidence="3" id="KW-1185">Reference proteome</keyword>
<dbReference type="PANTHER" id="PTHR33198:SF19">
    <property type="entry name" value="CCHC-TYPE DOMAIN-CONTAINING PROTEIN"/>
    <property type="match status" value="1"/>
</dbReference>